<organism evidence="1 2">
    <name type="scientific">Paenibacillus gyeongsangnamensis</name>
    <dbReference type="NCBI Taxonomy" id="3388067"/>
    <lineage>
        <taxon>Bacteria</taxon>
        <taxon>Bacillati</taxon>
        <taxon>Bacillota</taxon>
        <taxon>Bacilli</taxon>
        <taxon>Bacillales</taxon>
        <taxon>Paenibacillaceae</taxon>
        <taxon>Paenibacillus</taxon>
    </lineage>
</organism>
<comment type="caution">
    <text evidence="1">The sequence shown here is derived from an EMBL/GenBank/DDBJ whole genome shotgun (WGS) entry which is preliminary data.</text>
</comment>
<dbReference type="EMBL" id="JAQAGZ010000004">
    <property type="protein sequence ID" value="MCZ8512243.1"/>
    <property type="molecule type" value="Genomic_DNA"/>
</dbReference>
<proteinExistence type="predicted"/>
<evidence type="ECO:0000313" key="2">
    <source>
        <dbReference type="Proteomes" id="UP001527882"/>
    </source>
</evidence>
<sequence>MSRFQHPTVDKLNYLQKLSSAEKLVLDVIAEKSLSQAILAR</sequence>
<reference evidence="1 2" key="1">
    <citation type="submission" date="2022-12" db="EMBL/GenBank/DDBJ databases">
        <title>Draft genome sequence of Paenibacillus sp. dW9.</title>
        <authorList>
            <person name="Choi E.-W."/>
            <person name="Kim D.-U."/>
        </authorList>
    </citation>
    <scope>NUCLEOTIDE SEQUENCE [LARGE SCALE GENOMIC DNA]</scope>
    <source>
        <strain evidence="2">dW9</strain>
    </source>
</reference>
<dbReference type="RefSeq" id="WP_269880659.1">
    <property type="nucleotide sequence ID" value="NZ_JAQAGZ010000004.1"/>
</dbReference>
<gene>
    <name evidence="1" type="ORF">O9H85_07335</name>
</gene>
<accession>A0ABT4Q5T2</accession>
<evidence type="ECO:0000313" key="1">
    <source>
        <dbReference type="EMBL" id="MCZ8512243.1"/>
    </source>
</evidence>
<keyword evidence="2" id="KW-1185">Reference proteome</keyword>
<dbReference type="Proteomes" id="UP001527882">
    <property type="component" value="Unassembled WGS sequence"/>
</dbReference>
<protein>
    <submittedName>
        <fullName evidence="1">Uncharacterized protein</fullName>
    </submittedName>
</protein>
<name>A0ABT4Q5T2_9BACL</name>